<evidence type="ECO:0000313" key="5">
    <source>
        <dbReference type="Proteomes" id="UP000275078"/>
    </source>
</evidence>
<evidence type="ECO:0000256" key="3">
    <source>
        <dbReference type="SAM" id="Phobius"/>
    </source>
</evidence>
<keyword evidence="5" id="KW-1185">Reference proteome</keyword>
<feature type="region of interest" description="Disordered" evidence="2">
    <location>
        <begin position="1069"/>
        <end position="1394"/>
    </location>
</feature>
<feature type="compositionally biased region" description="Acidic residues" evidence="2">
    <location>
        <begin position="2016"/>
        <end position="2031"/>
    </location>
</feature>
<feature type="compositionally biased region" description="Polar residues" evidence="2">
    <location>
        <begin position="1614"/>
        <end position="1636"/>
    </location>
</feature>
<evidence type="ECO:0000313" key="4">
    <source>
        <dbReference type="EMBL" id="RPA78485.1"/>
    </source>
</evidence>
<feature type="compositionally biased region" description="Gly residues" evidence="2">
    <location>
        <begin position="1813"/>
        <end position="1833"/>
    </location>
</feature>
<keyword evidence="3" id="KW-0472">Membrane</keyword>
<keyword evidence="3" id="KW-0812">Transmembrane</keyword>
<feature type="compositionally biased region" description="Low complexity" evidence="2">
    <location>
        <begin position="189"/>
        <end position="222"/>
    </location>
</feature>
<feature type="compositionally biased region" description="Polar residues" evidence="2">
    <location>
        <begin position="108"/>
        <end position="117"/>
    </location>
</feature>
<feature type="compositionally biased region" description="Acidic residues" evidence="2">
    <location>
        <begin position="2135"/>
        <end position="2154"/>
    </location>
</feature>
<feature type="compositionally biased region" description="Acidic residues" evidence="2">
    <location>
        <begin position="2069"/>
        <end position="2094"/>
    </location>
</feature>
<feature type="compositionally biased region" description="Basic and acidic residues" evidence="2">
    <location>
        <begin position="406"/>
        <end position="428"/>
    </location>
</feature>
<proteinExistence type="predicted"/>
<feature type="compositionally biased region" description="Basic and acidic residues" evidence="2">
    <location>
        <begin position="1082"/>
        <end position="1101"/>
    </location>
</feature>
<feature type="coiled-coil region" evidence="1">
    <location>
        <begin position="820"/>
        <end position="854"/>
    </location>
</feature>
<feature type="compositionally biased region" description="Pro residues" evidence="2">
    <location>
        <begin position="1650"/>
        <end position="1673"/>
    </location>
</feature>
<feature type="region of interest" description="Disordered" evidence="2">
    <location>
        <begin position="1873"/>
        <end position="2235"/>
    </location>
</feature>
<feature type="compositionally biased region" description="Low complexity" evidence="2">
    <location>
        <begin position="29"/>
        <end position="45"/>
    </location>
</feature>
<feature type="compositionally biased region" description="Acidic residues" evidence="2">
    <location>
        <begin position="1230"/>
        <end position="1259"/>
    </location>
</feature>
<organism evidence="4 5">
    <name type="scientific">Ascobolus immersus RN42</name>
    <dbReference type="NCBI Taxonomy" id="1160509"/>
    <lineage>
        <taxon>Eukaryota</taxon>
        <taxon>Fungi</taxon>
        <taxon>Dikarya</taxon>
        <taxon>Ascomycota</taxon>
        <taxon>Pezizomycotina</taxon>
        <taxon>Pezizomycetes</taxon>
        <taxon>Pezizales</taxon>
        <taxon>Ascobolaceae</taxon>
        <taxon>Ascobolus</taxon>
    </lineage>
</organism>
<feature type="compositionally biased region" description="Acidic residues" evidence="2">
    <location>
        <begin position="2101"/>
        <end position="2121"/>
    </location>
</feature>
<feature type="region of interest" description="Disordered" evidence="2">
    <location>
        <begin position="1"/>
        <end position="222"/>
    </location>
</feature>
<feature type="compositionally biased region" description="Acidic residues" evidence="2">
    <location>
        <begin position="437"/>
        <end position="448"/>
    </location>
</feature>
<feature type="compositionally biased region" description="Acidic residues" evidence="2">
    <location>
        <begin position="2177"/>
        <end position="2186"/>
    </location>
</feature>
<dbReference type="PANTHER" id="PTHR48148">
    <property type="entry name" value="KERATINOCYTE PROLINE-RICH PROTEIN"/>
    <property type="match status" value="1"/>
</dbReference>
<feature type="compositionally biased region" description="Basic and acidic residues" evidence="2">
    <location>
        <begin position="2187"/>
        <end position="2198"/>
    </location>
</feature>
<feature type="compositionally biased region" description="Basic and acidic residues" evidence="2">
    <location>
        <begin position="999"/>
        <end position="1009"/>
    </location>
</feature>
<keyword evidence="1" id="KW-0175">Coiled coil</keyword>
<feature type="region of interest" description="Disordered" evidence="2">
    <location>
        <begin position="486"/>
        <end position="519"/>
    </location>
</feature>
<feature type="compositionally biased region" description="Polar residues" evidence="2">
    <location>
        <begin position="1371"/>
        <end position="1383"/>
    </location>
</feature>
<feature type="region of interest" description="Disordered" evidence="2">
    <location>
        <begin position="1813"/>
        <end position="1853"/>
    </location>
</feature>
<feature type="coiled-coil region" evidence="1">
    <location>
        <begin position="2248"/>
        <end position="2275"/>
    </location>
</feature>
<feature type="compositionally biased region" description="Pro residues" evidence="2">
    <location>
        <begin position="1874"/>
        <end position="1898"/>
    </location>
</feature>
<feature type="compositionally biased region" description="Low complexity" evidence="2">
    <location>
        <begin position="118"/>
        <end position="127"/>
    </location>
</feature>
<keyword evidence="3" id="KW-1133">Transmembrane helix</keyword>
<feature type="compositionally biased region" description="Acidic residues" evidence="2">
    <location>
        <begin position="1271"/>
        <end position="1286"/>
    </location>
</feature>
<name>A0A3N4HXD4_ASCIM</name>
<feature type="transmembrane region" description="Helical" evidence="3">
    <location>
        <begin position="258"/>
        <end position="291"/>
    </location>
</feature>
<feature type="compositionally biased region" description="Low complexity" evidence="2">
    <location>
        <begin position="1106"/>
        <end position="1125"/>
    </location>
</feature>
<reference evidence="4 5" key="1">
    <citation type="journal article" date="2018" name="Nat. Ecol. Evol.">
        <title>Pezizomycetes genomes reveal the molecular basis of ectomycorrhizal truffle lifestyle.</title>
        <authorList>
            <person name="Murat C."/>
            <person name="Payen T."/>
            <person name="Noel B."/>
            <person name="Kuo A."/>
            <person name="Morin E."/>
            <person name="Chen J."/>
            <person name="Kohler A."/>
            <person name="Krizsan K."/>
            <person name="Balestrini R."/>
            <person name="Da Silva C."/>
            <person name="Montanini B."/>
            <person name="Hainaut M."/>
            <person name="Levati E."/>
            <person name="Barry K.W."/>
            <person name="Belfiori B."/>
            <person name="Cichocki N."/>
            <person name="Clum A."/>
            <person name="Dockter R.B."/>
            <person name="Fauchery L."/>
            <person name="Guy J."/>
            <person name="Iotti M."/>
            <person name="Le Tacon F."/>
            <person name="Lindquist E.A."/>
            <person name="Lipzen A."/>
            <person name="Malagnac F."/>
            <person name="Mello A."/>
            <person name="Molinier V."/>
            <person name="Miyauchi S."/>
            <person name="Poulain J."/>
            <person name="Riccioni C."/>
            <person name="Rubini A."/>
            <person name="Sitrit Y."/>
            <person name="Splivallo R."/>
            <person name="Traeger S."/>
            <person name="Wang M."/>
            <person name="Zifcakova L."/>
            <person name="Wipf D."/>
            <person name="Zambonelli A."/>
            <person name="Paolocci F."/>
            <person name="Nowrousian M."/>
            <person name="Ottonello S."/>
            <person name="Baldrian P."/>
            <person name="Spatafora J.W."/>
            <person name="Henrissat B."/>
            <person name="Nagy L.G."/>
            <person name="Aury J.M."/>
            <person name="Wincker P."/>
            <person name="Grigoriev I.V."/>
            <person name="Bonfante P."/>
            <person name="Martin F.M."/>
        </authorList>
    </citation>
    <scope>NUCLEOTIDE SEQUENCE [LARGE SCALE GENOMIC DNA]</scope>
    <source>
        <strain evidence="4 5">RN42</strain>
    </source>
</reference>
<sequence>MSPPKSRRTSVLSPVAEADRETSSSPAQPATGPSGLAAGASPLSSFARPSPLSTESPDMAPSSSPPPPPSPTRSSSAGMNEPVSSPPLPAILDGQGSSSDPNRYAVQGASQAENPQADSSSSVSSLELRSDESFGYIDPSVVMASQGQQGAREQVESENAEQLAGGELTSDEVVGSEQSNEAPPLPQVASEQSSSVQTDSSAVVSRPSSSSSSQQSTSSTASDNVDISQVAANITPGLVGLPFVRFNAVDGLSMAGHFVLIAVLSCFLTFFPFPISIIYAGCVGTLAVWFFQRLRAQSNGASNGRDLTQRQLQQLIDETMKKRLGMPTRIFSPRTGRDVTPESLVDVLNQSNLLYMSENERRNGERMASLLEEQKRQSELIEALKKENGKMAKELKTILHYVKADVESDEERRRKKREEREARREREATGTSTGDESVSEESEYESSEEYAAPGEGFAQDSDQEEDGYMSAVEYQVEQVVNENATSLPETSVPTGGEPPAADSVGSSGAVPVTPPTAPQQVEDGLIEAPVHHNSAIINIITSPQLPPKAHGQRLFEQKCLEQSRRDKELHLRKKHARRVVKAVVVDRKPVKELIEEEDALWVQEHQELIKMGVSPARLEESLKLRNDRAVAYAKKSLAFELNREARAALALKIALDEKRAREGQHLMQQAKLKKVSEAKAKSLLPGSLSKRNLRRSSKNEKVSEDTYLGIKDLSSSEPALPLGIHILHAEQQASSPIEPMVPRGSQMLELFELAGEVSMADMESAVTVRTLSDHQISRRRVKAQRRGDIELHVLREELQAERGFVAVSSTGPVTLSPSVEEKLVQDAEEARARVAQAREVLRAHEQERERALVTEKECKARLAVAFQEKLELLSSLNTSPSSSSSTSAVPTVGACTDLVLYTPSPSPTAELLVENLVSYIISKISPAPPSRPRSYSSPPFFCGSSLLLQSPPPSPDVESFVISPTYSTPTPSPSVSLNAPSNAPGAPEGTLSDQGDGQMEYRDDGREFVDSDDESDVEDEDDDDGEDSFDAVPTGDDETDLEIVSERLRLWGVGMSGGSLLVNEAEKVDVEENVAPTVDDQDTTKKEEISAENGLVKDGRESSTVPAATTFSSPHSSTAASTSDDTAQDGPNDDVPSTPNRIPLIIETPPTPPQPKGSPRPSVIRTYSDLDPEVLEVLPKPVPESPIYAPEPVAPSPLEISENTKTLSEEIKGENMEFEKEIEAPTGQETVDEAESESEESEDETAGAMDVDNDDDESGEPAAGNVPSDGMEVDAEPEATDLDLDNAAENTMDTSEDPASPSIVTPACHDTASPNPPMPPQSSDMEGVESTGQNDVPTTSETPPNPSSANYPAEMEQDGQGNLSAGGVPPSTVTGDASLNSPPQDIPMTGNGPQFQNQAQEEEFWNSVNNLFPNLNADSNMIGSSLDNILARPTITPQSPVGPGHSNTGFPLFGAANPGTAQNVSGNLFAFGGGNGSLNGGSQTFQFTGQSSQANFFYGANGSGFNDQGNMQGFGAGDFSLPQADNVDTGFVYSPLSDVPRPDGTFYTLEEVSRMTPEQIEAAFHADAEFQNTIDQMLNNNALFGQGGNSQDAEPLNAGNPDPLSEFFDIDGASANQNGEDPQDGPDNNASFVTPTPAQPLIPASTPYDPWSPPPPSLPYDPYSPAPPNPYDPASPAVPAADEPLSPSNSTPYDPSSPAFDPATTSSASSTLPPASSLDRVAQELENEFQKYRQSGLSNLFSQQDHQALQDLAIPLTSNNLGGFNGENGSTPATQNNGGAPDLLSPISEGQEPDAMTGQPVFSQFSTGLNQFGGLGQQGADGGFQQGGMGSGHDQGHDNETANPQNADFNFNIPSAGANINNFPLMPLSNAPAFIPPPPPPSPSPPPPQNPVTPPHQPPPHHPHPPAEHQFAPGVPPPNYTGLTPEEKIANLLRAGIDSGTWSNLPSSSLTTPSAANTSSSAPAQPSTTSSSPSRPLKRSFTEVDWQPAPLDAPPARPREGRSLADAARMPTTGDGDVEMERSDDDDEDDFMNGIDQEIERMRQEALASDQGAATYTPIPPDIDPLFLQDDDEEPYGTSEEEVESVYSEEEEEEKVVVPEESSEESSSDEESSDEEEDSGDDGVRPLGQHWVGQSEDEDGDDEDEAEDDADQSGDGDQGMGEAESEERDADKSTEENSVEDGEESTEEKSSSQEDNEPRYNGVQSDYDEDSDDIHEPTIETDSDESEEENVEMRTVLRPKFQVRRTWAQSKKAKMAEQKKEFEKLEKKRREEREKMALSVVGVRRGLVKWRKISFVRA</sequence>
<feature type="region of interest" description="Disordered" evidence="2">
    <location>
        <begin position="1581"/>
        <end position="1717"/>
    </location>
</feature>
<feature type="compositionally biased region" description="Acidic residues" evidence="2">
    <location>
        <begin position="2206"/>
        <end position="2230"/>
    </location>
</feature>
<dbReference type="PANTHER" id="PTHR48148:SF3">
    <property type="entry name" value="KERATINOCYTE PROLINE-RICH PROTEIN"/>
    <property type="match status" value="1"/>
</dbReference>
<gene>
    <name evidence="4" type="ORF">BJ508DRAFT_363868</name>
</gene>
<dbReference type="STRING" id="1160509.A0A3N4HXD4"/>
<feature type="region of interest" description="Disordered" evidence="2">
    <location>
        <begin position="406"/>
        <end position="466"/>
    </location>
</feature>
<evidence type="ECO:0000256" key="2">
    <source>
        <dbReference type="SAM" id="MobiDB-lite"/>
    </source>
</evidence>
<feature type="region of interest" description="Disordered" evidence="2">
    <location>
        <begin position="952"/>
        <end position="1042"/>
    </location>
</feature>
<feature type="compositionally biased region" description="Low complexity" evidence="2">
    <location>
        <begin position="1943"/>
        <end position="1974"/>
    </location>
</feature>
<feature type="compositionally biased region" description="Low complexity" evidence="2">
    <location>
        <begin position="1696"/>
        <end position="1717"/>
    </location>
</feature>
<protein>
    <submittedName>
        <fullName evidence="4">Uncharacterized protein</fullName>
    </submittedName>
</protein>
<feature type="compositionally biased region" description="Basic and acidic residues" evidence="2">
    <location>
        <begin position="1207"/>
        <end position="1223"/>
    </location>
</feature>
<accession>A0A3N4HXD4</accession>
<feature type="compositionally biased region" description="Polar residues" evidence="2">
    <location>
        <begin position="1841"/>
        <end position="1853"/>
    </location>
</feature>
<feature type="compositionally biased region" description="Pro residues" evidence="2">
    <location>
        <begin position="1149"/>
        <end position="1158"/>
    </location>
</feature>
<dbReference type="Proteomes" id="UP000275078">
    <property type="component" value="Unassembled WGS sequence"/>
</dbReference>
<dbReference type="EMBL" id="ML119711">
    <property type="protein sequence ID" value="RPA78485.1"/>
    <property type="molecule type" value="Genomic_DNA"/>
</dbReference>
<feature type="compositionally biased region" description="Acidic residues" evidence="2">
    <location>
        <begin position="1010"/>
        <end position="1042"/>
    </location>
</feature>
<evidence type="ECO:0000256" key="1">
    <source>
        <dbReference type="SAM" id="Coils"/>
    </source>
</evidence>